<dbReference type="InterPro" id="IPR051099">
    <property type="entry name" value="AGR/TXD"/>
</dbReference>
<reference evidence="4 5" key="1">
    <citation type="submission" date="2019-08" db="EMBL/GenBank/DDBJ databases">
        <title>Complete genome sequence of Candidatus Uab amorphum.</title>
        <authorList>
            <person name="Shiratori T."/>
            <person name="Suzuki S."/>
            <person name="Kakizawa Y."/>
            <person name="Ishida K."/>
        </authorList>
    </citation>
    <scope>NUCLEOTIDE SEQUENCE [LARGE SCALE GENOMIC DNA]</scope>
    <source>
        <strain evidence="4 5">SRT547</strain>
    </source>
</reference>
<dbReference type="AlphaFoldDB" id="A0A5S9IH84"/>
<gene>
    <name evidence="4" type="ORF">UABAM_00087</name>
</gene>
<evidence type="ECO:0000259" key="3">
    <source>
        <dbReference type="PROSITE" id="PS51352"/>
    </source>
</evidence>
<evidence type="ECO:0000313" key="5">
    <source>
        <dbReference type="Proteomes" id="UP000326354"/>
    </source>
</evidence>
<evidence type="ECO:0000256" key="2">
    <source>
        <dbReference type="SAM" id="SignalP"/>
    </source>
</evidence>
<evidence type="ECO:0000313" key="4">
    <source>
        <dbReference type="EMBL" id="BBM81748.1"/>
    </source>
</evidence>
<dbReference type="KEGG" id="uam:UABAM_00087"/>
<dbReference type="PANTHER" id="PTHR15337">
    <property type="entry name" value="ANTERIOR GRADIENT PROTEIN-RELATED"/>
    <property type="match status" value="1"/>
</dbReference>
<accession>A0A5S9IH84</accession>
<dbReference type="Gene3D" id="3.40.30.10">
    <property type="entry name" value="Glutaredoxin"/>
    <property type="match status" value="1"/>
</dbReference>
<dbReference type="EMBL" id="AP019860">
    <property type="protein sequence ID" value="BBM81748.1"/>
    <property type="molecule type" value="Genomic_DNA"/>
</dbReference>
<evidence type="ECO:0000256" key="1">
    <source>
        <dbReference type="ARBA" id="ARBA00022729"/>
    </source>
</evidence>
<feature type="chain" id="PRO_5024888210" evidence="2">
    <location>
        <begin position="20"/>
        <end position="225"/>
    </location>
</feature>
<dbReference type="InterPro" id="IPR013766">
    <property type="entry name" value="Thioredoxin_domain"/>
</dbReference>
<dbReference type="InterPro" id="IPR036249">
    <property type="entry name" value="Thioredoxin-like_sf"/>
</dbReference>
<dbReference type="PANTHER" id="PTHR15337:SF11">
    <property type="entry name" value="THIOREDOXIN DOMAIN-CONTAINING PROTEIN"/>
    <property type="match status" value="1"/>
</dbReference>
<protein>
    <submittedName>
        <fullName evidence="4">Thioredoxin family protein</fullName>
    </submittedName>
</protein>
<dbReference type="SUPFAM" id="SSF52833">
    <property type="entry name" value="Thioredoxin-like"/>
    <property type="match status" value="1"/>
</dbReference>
<dbReference type="InterPro" id="IPR012336">
    <property type="entry name" value="Thioredoxin-like_fold"/>
</dbReference>
<keyword evidence="5" id="KW-1185">Reference proteome</keyword>
<organism evidence="4 5">
    <name type="scientific">Uabimicrobium amorphum</name>
    <dbReference type="NCBI Taxonomy" id="2596890"/>
    <lineage>
        <taxon>Bacteria</taxon>
        <taxon>Pseudomonadati</taxon>
        <taxon>Planctomycetota</taxon>
        <taxon>Candidatus Uabimicrobiia</taxon>
        <taxon>Candidatus Uabimicrobiales</taxon>
        <taxon>Candidatus Uabimicrobiaceae</taxon>
        <taxon>Candidatus Uabimicrobium</taxon>
    </lineage>
</organism>
<name>A0A5S9IH84_UABAM</name>
<proteinExistence type="predicted"/>
<keyword evidence="1 2" id="KW-0732">Signal</keyword>
<dbReference type="OrthoDB" id="267639at2"/>
<feature type="domain" description="Thioredoxin" evidence="3">
    <location>
        <begin position="9"/>
        <end position="154"/>
    </location>
</feature>
<feature type="signal peptide" evidence="2">
    <location>
        <begin position="1"/>
        <end position="19"/>
    </location>
</feature>
<sequence length="225" mass="25660">MSKTIILLMSLCVAVTCFANEVATEGAEIGKWTMDVDAAYKLAEENKLPILMNFTGSDWCYWCKLMDKNVFADAEWQKYAQKSLVLVTVDFPSNPKIVPEKYKERNKGLAKQFAVRGYPTYILLDSKKKQIAQLGAGKEKTAASFRNEILAAINLSPEGIAKTLAKLENAQKAEYEALIEKRKKIIKDLEAWIMTRPERNEENLAKYNKFISDITAVEEELQKYW</sequence>
<dbReference type="PROSITE" id="PS51352">
    <property type="entry name" value="THIOREDOXIN_2"/>
    <property type="match status" value="1"/>
</dbReference>
<dbReference type="RefSeq" id="WP_151966016.1">
    <property type="nucleotide sequence ID" value="NZ_AP019860.1"/>
</dbReference>
<dbReference type="Proteomes" id="UP000326354">
    <property type="component" value="Chromosome"/>
</dbReference>
<dbReference type="Pfam" id="PF13098">
    <property type="entry name" value="Thioredoxin_2"/>
    <property type="match status" value="1"/>
</dbReference>